<keyword evidence="1" id="KW-0479">Metal-binding</keyword>
<dbReference type="OMA" id="GMKIWAI"/>
<dbReference type="FunCoup" id="A5DRC3">
    <property type="interactions" value="165"/>
</dbReference>
<dbReference type="InterPro" id="IPR055116">
    <property type="entry name" value="DBF4_BRCT"/>
</dbReference>
<sequence>MERTRPPLKETSANVPSPVHKKQKVHRTTVKSININKPDLRLGHEEKKESKSQPEVEGRDAIEARDVKEKEKDTRGKLVGEELLAWQTSWRKIMRESVVYFDTQGGDNSVAQVAEQKRAQRALKSVGCSIVPFYDHDVTIIVSRRPFVASKVYQGNDIFHDAVELKIKVWSYDKVFRFLRYLSSPVQDVRPESKRQQSTQPSNLSHLLREEKIFGATDRDPNARRDDLHYLEGPYLYVYDMAQTVRPIAVREWGESPYPEFGLTLDGKCPFIAEGGDNSDKKRLRRLQKFEATREYRQRLRQISHDIVRGQLTDATLSEAPEDDSLPALTSGEAIAAEEFQPPPLTRDSSMQPAKFFEVAASGYYGASNAHDSASASNSVTGNGLGPTISGVPSRNVNNLKRRIFMKRRQKQHDEKEKDLKPGYCENCRVKYDCFEDHISSSRHRNFAADDANFSDIDNLISTLHDCKQFGYVTSNGEFRLA</sequence>
<dbReference type="InterPro" id="IPR013939">
    <property type="entry name" value="Regulatory_Dfp1/Him1"/>
</dbReference>
<dbReference type="Pfam" id="PF07535">
    <property type="entry name" value="zf-DBF"/>
    <property type="match status" value="1"/>
</dbReference>
<keyword evidence="8" id="KW-1185">Reference proteome</keyword>
<feature type="compositionally biased region" description="Basic residues" evidence="5">
    <location>
        <begin position="19"/>
        <end position="29"/>
    </location>
</feature>
<dbReference type="VEuPathDB" id="FungiDB:PGUG_05824"/>
<dbReference type="STRING" id="294746.A5DRC3"/>
<dbReference type="InterPro" id="IPR036420">
    <property type="entry name" value="BRCT_dom_sf"/>
</dbReference>
<evidence type="ECO:0000256" key="5">
    <source>
        <dbReference type="SAM" id="MobiDB-lite"/>
    </source>
</evidence>
<dbReference type="EMBL" id="CH408162">
    <property type="protein sequence ID" value="EDK41726.2"/>
    <property type="molecule type" value="Genomic_DNA"/>
</dbReference>
<evidence type="ECO:0000256" key="4">
    <source>
        <dbReference type="PROSITE-ProRule" id="PRU00600"/>
    </source>
</evidence>
<name>A5DRC3_PICGU</name>
<dbReference type="HOGENOM" id="CLU_023948_0_0_1"/>
<dbReference type="PROSITE" id="PS51265">
    <property type="entry name" value="ZF_DBF4"/>
    <property type="match status" value="1"/>
</dbReference>
<keyword evidence="3" id="KW-0862">Zinc</keyword>
<dbReference type="eggNOG" id="KOG4139">
    <property type="taxonomic scope" value="Eukaryota"/>
</dbReference>
<dbReference type="GO" id="GO:0031431">
    <property type="term" value="C:Dbf4-dependent protein kinase complex"/>
    <property type="evidence" value="ECO:0007669"/>
    <property type="project" value="TreeGrafter"/>
</dbReference>
<accession>A5DRC3</accession>
<keyword evidence="2 4" id="KW-0863">Zinc-finger</keyword>
<dbReference type="AlphaFoldDB" id="A5DRC3"/>
<feature type="domain" description="DBF4-type" evidence="6">
    <location>
        <begin position="418"/>
        <end position="467"/>
    </location>
</feature>
<dbReference type="Pfam" id="PF08630">
    <property type="entry name" value="Dfp1_Him1_M"/>
    <property type="match status" value="1"/>
</dbReference>
<evidence type="ECO:0000259" key="6">
    <source>
        <dbReference type="PROSITE" id="PS51265"/>
    </source>
</evidence>
<protein>
    <recommendedName>
        <fullName evidence="6">DBF4-type domain-containing protein</fullName>
    </recommendedName>
</protein>
<evidence type="ECO:0000256" key="2">
    <source>
        <dbReference type="ARBA" id="ARBA00022771"/>
    </source>
</evidence>
<dbReference type="GeneID" id="5123769"/>
<feature type="region of interest" description="Disordered" evidence="5">
    <location>
        <begin position="1"/>
        <end position="71"/>
    </location>
</feature>
<dbReference type="GO" id="GO:0010571">
    <property type="term" value="P:positive regulation of nuclear cell cycle DNA replication"/>
    <property type="evidence" value="ECO:0007669"/>
    <property type="project" value="TreeGrafter"/>
</dbReference>
<reference evidence="7 8" key="1">
    <citation type="journal article" date="2009" name="Nature">
        <title>Evolution of pathogenicity and sexual reproduction in eight Candida genomes.</title>
        <authorList>
            <person name="Butler G."/>
            <person name="Rasmussen M.D."/>
            <person name="Lin M.F."/>
            <person name="Santos M.A."/>
            <person name="Sakthikumar S."/>
            <person name="Munro C.A."/>
            <person name="Rheinbay E."/>
            <person name="Grabherr M."/>
            <person name="Forche A."/>
            <person name="Reedy J.L."/>
            <person name="Agrafioti I."/>
            <person name="Arnaud M.B."/>
            <person name="Bates S."/>
            <person name="Brown A.J."/>
            <person name="Brunke S."/>
            <person name="Costanzo M.C."/>
            <person name="Fitzpatrick D.A."/>
            <person name="de Groot P.W."/>
            <person name="Harris D."/>
            <person name="Hoyer L.L."/>
            <person name="Hube B."/>
            <person name="Klis F.M."/>
            <person name="Kodira C."/>
            <person name="Lennard N."/>
            <person name="Logue M.E."/>
            <person name="Martin R."/>
            <person name="Neiman A.M."/>
            <person name="Nikolaou E."/>
            <person name="Quail M.A."/>
            <person name="Quinn J."/>
            <person name="Santos M.C."/>
            <person name="Schmitzberger F.F."/>
            <person name="Sherlock G."/>
            <person name="Shah P."/>
            <person name="Silverstein K.A."/>
            <person name="Skrzypek M.S."/>
            <person name="Soll D."/>
            <person name="Staggs R."/>
            <person name="Stansfield I."/>
            <person name="Stumpf M.P."/>
            <person name="Sudbery P.E."/>
            <person name="Srikantha T."/>
            <person name="Zeng Q."/>
            <person name="Berman J."/>
            <person name="Berriman M."/>
            <person name="Heitman J."/>
            <person name="Gow N.A."/>
            <person name="Lorenz M.C."/>
            <person name="Birren B.W."/>
            <person name="Kellis M."/>
            <person name="Cuomo C.A."/>
        </authorList>
    </citation>
    <scope>NUCLEOTIDE SEQUENCE [LARGE SCALE GENOMIC DNA]</scope>
    <source>
        <strain evidence="8">ATCC 6260 / CBS 566 / DSM 6381 / JCM 1539 / NBRC 10279 / NRRL Y-324</strain>
    </source>
</reference>
<dbReference type="PANTHER" id="PTHR15375:SF26">
    <property type="entry name" value="PROTEIN CHIFFON"/>
    <property type="match status" value="1"/>
</dbReference>
<organism evidence="7 8">
    <name type="scientific">Meyerozyma guilliermondii (strain ATCC 6260 / CBS 566 / DSM 6381 / JCM 1539 / NBRC 10279 / NRRL Y-324)</name>
    <name type="common">Yeast</name>
    <name type="synonym">Candida guilliermondii</name>
    <dbReference type="NCBI Taxonomy" id="294746"/>
    <lineage>
        <taxon>Eukaryota</taxon>
        <taxon>Fungi</taxon>
        <taxon>Dikarya</taxon>
        <taxon>Ascomycota</taxon>
        <taxon>Saccharomycotina</taxon>
        <taxon>Pichiomycetes</taxon>
        <taxon>Debaryomycetaceae</taxon>
        <taxon>Meyerozyma</taxon>
    </lineage>
</organism>
<evidence type="ECO:0000256" key="3">
    <source>
        <dbReference type="ARBA" id="ARBA00022833"/>
    </source>
</evidence>
<dbReference type="RefSeq" id="XP_001482061.2">
    <property type="nucleotide sequence ID" value="XM_001482011.1"/>
</dbReference>
<dbReference type="KEGG" id="pgu:PGUG_05824"/>
<evidence type="ECO:0000313" key="8">
    <source>
        <dbReference type="Proteomes" id="UP000001997"/>
    </source>
</evidence>
<proteinExistence type="predicted"/>
<dbReference type="Proteomes" id="UP000001997">
    <property type="component" value="Unassembled WGS sequence"/>
</dbReference>
<gene>
    <name evidence="7" type="ORF">PGUG_05824</name>
</gene>
<dbReference type="InterPro" id="IPR051590">
    <property type="entry name" value="Replication_Regulatory_Kinase"/>
</dbReference>
<dbReference type="InterPro" id="IPR006572">
    <property type="entry name" value="Znf_DBF"/>
</dbReference>
<evidence type="ECO:0000313" key="7">
    <source>
        <dbReference type="EMBL" id="EDK41726.2"/>
    </source>
</evidence>
<dbReference type="Pfam" id="PF22437">
    <property type="entry name" value="DBF4_BRCT"/>
    <property type="match status" value="1"/>
</dbReference>
<dbReference type="Gene3D" id="3.40.50.10190">
    <property type="entry name" value="BRCT domain"/>
    <property type="match status" value="1"/>
</dbReference>
<dbReference type="GO" id="GO:1901987">
    <property type="term" value="P:regulation of cell cycle phase transition"/>
    <property type="evidence" value="ECO:0007669"/>
    <property type="project" value="TreeGrafter"/>
</dbReference>
<dbReference type="GO" id="GO:0043539">
    <property type="term" value="F:protein serine/threonine kinase activator activity"/>
    <property type="evidence" value="ECO:0007669"/>
    <property type="project" value="TreeGrafter"/>
</dbReference>
<feature type="compositionally biased region" description="Basic and acidic residues" evidence="5">
    <location>
        <begin position="38"/>
        <end position="71"/>
    </location>
</feature>
<dbReference type="SMART" id="SM00586">
    <property type="entry name" value="ZnF_DBF"/>
    <property type="match status" value="1"/>
</dbReference>
<dbReference type="GO" id="GO:0003676">
    <property type="term" value="F:nucleic acid binding"/>
    <property type="evidence" value="ECO:0007669"/>
    <property type="project" value="InterPro"/>
</dbReference>
<dbReference type="OrthoDB" id="21380at2759"/>
<dbReference type="InParanoid" id="A5DRC3"/>
<evidence type="ECO:0000256" key="1">
    <source>
        <dbReference type="ARBA" id="ARBA00022723"/>
    </source>
</evidence>
<dbReference type="InterPro" id="IPR038545">
    <property type="entry name" value="Znf_DBF_sf"/>
</dbReference>
<dbReference type="GO" id="GO:0008270">
    <property type="term" value="F:zinc ion binding"/>
    <property type="evidence" value="ECO:0007669"/>
    <property type="project" value="UniProtKB-KW"/>
</dbReference>
<dbReference type="PANTHER" id="PTHR15375">
    <property type="entry name" value="ACTIVATOR OF S-PHASE KINASE-RELATED"/>
    <property type="match status" value="1"/>
</dbReference>
<dbReference type="Gene3D" id="6.10.250.3410">
    <property type="entry name" value="DBF zinc finger"/>
    <property type="match status" value="1"/>
</dbReference>
<dbReference type="FunFam" id="6.10.250.3410:FF:000001">
    <property type="entry name" value="Protein DBF4 homolog A"/>
    <property type="match status" value="1"/>
</dbReference>